<gene>
    <name evidence="1" type="ORF">EVEC_LOCUS12557</name>
</gene>
<evidence type="ECO:0000313" key="3">
    <source>
        <dbReference type="WBParaSite" id="EVEC_0001341801-mRNA-1"/>
    </source>
</evidence>
<protein>
    <submittedName>
        <fullName evidence="1 3">Uncharacterized protein</fullName>
    </submittedName>
</protein>
<dbReference type="EMBL" id="UXUI01015250">
    <property type="protein sequence ID" value="VDD97806.1"/>
    <property type="molecule type" value="Genomic_DNA"/>
</dbReference>
<evidence type="ECO:0000313" key="2">
    <source>
        <dbReference type="Proteomes" id="UP000274131"/>
    </source>
</evidence>
<accession>A0A0N4VQW1</accession>
<dbReference type="AlphaFoldDB" id="A0A0N4VQW1"/>
<proteinExistence type="predicted"/>
<evidence type="ECO:0000313" key="1">
    <source>
        <dbReference type="EMBL" id="VDD97806.1"/>
    </source>
</evidence>
<reference evidence="1 2" key="2">
    <citation type="submission" date="2018-10" db="EMBL/GenBank/DDBJ databases">
        <authorList>
            <consortium name="Pathogen Informatics"/>
        </authorList>
    </citation>
    <scope>NUCLEOTIDE SEQUENCE [LARGE SCALE GENOMIC DNA]</scope>
</reference>
<name>A0A0N4VQW1_ENTVE</name>
<dbReference type="Proteomes" id="UP000274131">
    <property type="component" value="Unassembled WGS sequence"/>
</dbReference>
<dbReference type="WBParaSite" id="EVEC_0001341801-mRNA-1">
    <property type="protein sequence ID" value="EVEC_0001341801-mRNA-1"/>
    <property type="gene ID" value="EVEC_0001341801"/>
</dbReference>
<reference evidence="3" key="1">
    <citation type="submission" date="2017-02" db="UniProtKB">
        <authorList>
            <consortium name="WormBaseParasite"/>
        </authorList>
    </citation>
    <scope>IDENTIFICATION</scope>
</reference>
<keyword evidence="2" id="KW-1185">Reference proteome</keyword>
<sequence length="86" mass="9119">MEEEKGTALNLNTLLNGIKLIATISVDIVQLLSAIVSNDGDDDELCAYRYNASATAVPVLVPVPVPDPASDPSNSIIIRCSPVIHF</sequence>
<organism evidence="3">
    <name type="scientific">Enterobius vermicularis</name>
    <name type="common">Human pinworm</name>
    <dbReference type="NCBI Taxonomy" id="51028"/>
    <lineage>
        <taxon>Eukaryota</taxon>
        <taxon>Metazoa</taxon>
        <taxon>Ecdysozoa</taxon>
        <taxon>Nematoda</taxon>
        <taxon>Chromadorea</taxon>
        <taxon>Rhabditida</taxon>
        <taxon>Spirurina</taxon>
        <taxon>Oxyuridomorpha</taxon>
        <taxon>Oxyuroidea</taxon>
        <taxon>Oxyuridae</taxon>
        <taxon>Enterobius</taxon>
    </lineage>
</organism>